<feature type="region of interest" description="Disordered" evidence="2">
    <location>
        <begin position="223"/>
        <end position="410"/>
    </location>
</feature>
<keyword evidence="5" id="KW-1185">Reference proteome</keyword>
<dbReference type="Pfam" id="PF23742">
    <property type="entry name" value="VBS_C3G9"/>
    <property type="match status" value="1"/>
</dbReference>
<dbReference type="GO" id="GO:0005078">
    <property type="term" value="F:MAP-kinase scaffold activity"/>
    <property type="evidence" value="ECO:0007669"/>
    <property type="project" value="TreeGrafter"/>
</dbReference>
<proteinExistence type="predicted"/>
<feature type="compositionally biased region" description="Polar residues" evidence="2">
    <location>
        <begin position="32"/>
        <end position="42"/>
    </location>
</feature>
<feature type="compositionally biased region" description="Low complexity" evidence="2">
    <location>
        <begin position="710"/>
        <end position="733"/>
    </location>
</feature>
<dbReference type="InterPro" id="IPR013724">
    <property type="entry name" value="GIT_SHD"/>
</dbReference>
<evidence type="ECO:0000313" key="5">
    <source>
        <dbReference type="Proteomes" id="UP001303889"/>
    </source>
</evidence>
<dbReference type="GO" id="GO:1902716">
    <property type="term" value="C:cell cortex of growing cell tip"/>
    <property type="evidence" value="ECO:0007669"/>
    <property type="project" value="TreeGrafter"/>
</dbReference>
<feature type="compositionally biased region" description="Pro residues" evidence="2">
    <location>
        <begin position="167"/>
        <end position="177"/>
    </location>
</feature>
<feature type="compositionally biased region" description="Basic and acidic residues" evidence="2">
    <location>
        <begin position="352"/>
        <end position="410"/>
    </location>
</feature>
<keyword evidence="1" id="KW-0677">Repeat</keyword>
<evidence type="ECO:0000313" key="4">
    <source>
        <dbReference type="EMBL" id="KAK3902746.1"/>
    </source>
</evidence>
<feature type="compositionally biased region" description="Polar residues" evidence="2">
    <location>
        <begin position="747"/>
        <end position="763"/>
    </location>
</feature>
<feature type="compositionally biased region" description="Low complexity" evidence="2">
    <location>
        <begin position="810"/>
        <end position="822"/>
    </location>
</feature>
<dbReference type="InterPro" id="IPR022018">
    <property type="entry name" value="GIT1_C"/>
</dbReference>
<dbReference type="AlphaFoldDB" id="A0AAN6MKT7"/>
<evidence type="ECO:0000256" key="2">
    <source>
        <dbReference type="SAM" id="MobiDB-lite"/>
    </source>
</evidence>
<dbReference type="InterPro" id="IPR056439">
    <property type="entry name" value="VBS_C3G9"/>
</dbReference>
<accession>A0AAN6MKT7</accession>
<feature type="domain" description="GIT Spa2 homology (SHD)" evidence="3">
    <location>
        <begin position="191"/>
        <end position="221"/>
    </location>
</feature>
<evidence type="ECO:0000259" key="3">
    <source>
        <dbReference type="SMART" id="SM00555"/>
    </source>
</evidence>
<dbReference type="Proteomes" id="UP001303889">
    <property type="component" value="Unassembled WGS sequence"/>
</dbReference>
<feature type="domain" description="GIT Spa2 homology (SHD)" evidence="3">
    <location>
        <begin position="132"/>
        <end position="162"/>
    </location>
</feature>
<feature type="region of interest" description="Disordered" evidence="2">
    <location>
        <begin position="158"/>
        <end position="202"/>
    </location>
</feature>
<feature type="compositionally biased region" description="Low complexity" evidence="2">
    <location>
        <begin position="89"/>
        <end position="107"/>
    </location>
</feature>
<comment type="caution">
    <text evidence="4">The sequence shown here is derived from an EMBL/GenBank/DDBJ whole genome shotgun (WGS) entry which is preliminary data.</text>
</comment>
<reference evidence="4" key="1">
    <citation type="journal article" date="2023" name="Mol. Phylogenet. Evol.">
        <title>Genome-scale phylogeny and comparative genomics of the fungal order Sordariales.</title>
        <authorList>
            <person name="Hensen N."/>
            <person name="Bonometti L."/>
            <person name="Westerberg I."/>
            <person name="Brannstrom I.O."/>
            <person name="Guillou S."/>
            <person name="Cros-Aarteil S."/>
            <person name="Calhoun S."/>
            <person name="Haridas S."/>
            <person name="Kuo A."/>
            <person name="Mondo S."/>
            <person name="Pangilinan J."/>
            <person name="Riley R."/>
            <person name="LaButti K."/>
            <person name="Andreopoulos B."/>
            <person name="Lipzen A."/>
            <person name="Chen C."/>
            <person name="Yan M."/>
            <person name="Daum C."/>
            <person name="Ng V."/>
            <person name="Clum A."/>
            <person name="Steindorff A."/>
            <person name="Ohm R.A."/>
            <person name="Martin F."/>
            <person name="Silar P."/>
            <person name="Natvig D.O."/>
            <person name="Lalanne C."/>
            <person name="Gautier V."/>
            <person name="Ament-Velasquez S.L."/>
            <person name="Kruys A."/>
            <person name="Hutchinson M.I."/>
            <person name="Powell A.J."/>
            <person name="Barry K."/>
            <person name="Miller A.N."/>
            <person name="Grigoriev I.V."/>
            <person name="Debuchy R."/>
            <person name="Gladieux P."/>
            <person name="Hiltunen Thoren M."/>
            <person name="Johannesson H."/>
        </authorList>
    </citation>
    <scope>NUCLEOTIDE SEQUENCE</scope>
    <source>
        <strain evidence="4">CBS 103.79</strain>
    </source>
</reference>
<dbReference type="Pfam" id="PF08518">
    <property type="entry name" value="GIT_SHD"/>
    <property type="match status" value="2"/>
</dbReference>
<reference evidence="4" key="2">
    <citation type="submission" date="2023-05" db="EMBL/GenBank/DDBJ databases">
        <authorList>
            <consortium name="Lawrence Berkeley National Laboratory"/>
            <person name="Steindorff A."/>
            <person name="Hensen N."/>
            <person name="Bonometti L."/>
            <person name="Westerberg I."/>
            <person name="Brannstrom I.O."/>
            <person name="Guillou S."/>
            <person name="Cros-Aarteil S."/>
            <person name="Calhoun S."/>
            <person name="Haridas S."/>
            <person name="Kuo A."/>
            <person name="Mondo S."/>
            <person name="Pangilinan J."/>
            <person name="Riley R."/>
            <person name="Labutti K."/>
            <person name="Andreopoulos B."/>
            <person name="Lipzen A."/>
            <person name="Chen C."/>
            <person name="Yanf M."/>
            <person name="Daum C."/>
            <person name="Ng V."/>
            <person name="Clum A."/>
            <person name="Ohm R."/>
            <person name="Martin F."/>
            <person name="Silar P."/>
            <person name="Natvig D."/>
            <person name="Lalanne C."/>
            <person name="Gautier V."/>
            <person name="Ament-Velasquez S.L."/>
            <person name="Kruys A."/>
            <person name="Hutchinson M.I."/>
            <person name="Powell A.J."/>
            <person name="Barry K."/>
            <person name="Miller A.N."/>
            <person name="Grigoriev I.V."/>
            <person name="Debuchy R."/>
            <person name="Gladieux P."/>
            <person name="Thoren M.H."/>
            <person name="Johannesson H."/>
        </authorList>
    </citation>
    <scope>NUCLEOTIDE SEQUENCE</scope>
    <source>
        <strain evidence="4">CBS 103.79</strain>
    </source>
</reference>
<protein>
    <recommendedName>
        <fullName evidence="3">GIT Spa2 homology (SHD) domain-containing protein</fullName>
    </recommendedName>
</protein>
<dbReference type="EMBL" id="MU855489">
    <property type="protein sequence ID" value="KAK3902746.1"/>
    <property type="molecule type" value="Genomic_DNA"/>
</dbReference>
<dbReference type="GO" id="GO:0005826">
    <property type="term" value="C:actomyosin contractile ring"/>
    <property type="evidence" value="ECO:0007669"/>
    <property type="project" value="TreeGrafter"/>
</dbReference>
<feature type="region of interest" description="Disordered" evidence="2">
    <location>
        <begin position="1"/>
        <end position="138"/>
    </location>
</feature>
<sequence>MNGRNAPLSPVSLGGTEWPYPPNSKDAPSPYPNNRGQLNTPPDSAGPIGVRPMNGNFPPGPRSVGGPSPPPSVGRSSVGTNLYARSESGRSQSQSQQSENQELVLSEHYVSLKRYLSATSRDGNPKPPPNKARDKLQRLTGVQFLELSTDVYDELKRRELTSRRPSNAPPVAPPPDYLLPEENFHPKRNQARQKLSSLGPPRFRDLATDVFCELERRFPRFAAGDIPRVGSPMSIRGGPASRSQTPNGMSGYPPRNQSRRRPSEASSVRSGRGLPTPMNGGFPVPPSPSIPNGDYGRPMPKQFQSNTIVPNKSTMVEEDDDAISPTSPDPNDPGAFGSRRPGDARGSAGPSETDKKLMEEYEQQVRDLREKLDDMEDMLRKKDDELSNVLDSERSKEAAARSSKKEWDDTRLDLENRLAEAQELNDSLQREIERARAEHASETRQLREDIEQAHESSRMAPVGGGGGANPELERENNALRMALEEQEQVTEEVRREAQEFLREMRMLSQQSGATWERQSEMEKMIESLENEVSVWQNRYARTKTQLRDMRGSLDGLPVDQDAAKYVREKGFLEDNGLVKDIHVTKFQLAIDELLRHARADGPERVMDAMKAVVVSIRRITNDMSGPGQDADAAMQHQKLKSRVSSTANNLITATKNFASSAGISPVSLLDAAASNLVAAVVELLRAAKIRTTPADELEDEDDGTVTPVDSSGFFSPQSNSQSQISSMTSIQDSLPPPPPFQGLGPPSRTSVDSSAYSPINSPRESFAKSGPAGPTGRKNSSAANDGYGGLGKALPIAPGAGTNGNGPYRAAAQQQPPQSQQSTADFKIYLEDQTAVLVQTIQNLVQLVRDDAEIDDVAEEIGVIIDVVSQVTSETEQTLGPREGGQLVGRLADCRERLAEAGRRGVEIAQKGEGRNGREWRMWTQTLPPIAFEIARETKELVVRVEGMVGDGGDDEFA</sequence>
<dbReference type="InterPro" id="IPR039892">
    <property type="entry name" value="Spa2/Sph1"/>
</dbReference>
<dbReference type="SMART" id="SM00555">
    <property type="entry name" value="GIT"/>
    <property type="match status" value="2"/>
</dbReference>
<feature type="compositionally biased region" description="Polar residues" evidence="2">
    <location>
        <begin position="302"/>
        <end position="314"/>
    </location>
</feature>
<dbReference type="PANTHER" id="PTHR21601">
    <property type="entry name" value="SPA2 PROTEIN"/>
    <property type="match status" value="1"/>
</dbReference>
<dbReference type="PANTHER" id="PTHR21601:SF0">
    <property type="entry name" value="PROTEIN SPA2-RELATED"/>
    <property type="match status" value="1"/>
</dbReference>
<dbReference type="Pfam" id="PF12205">
    <property type="entry name" value="GIT1_C"/>
    <property type="match status" value="1"/>
</dbReference>
<organism evidence="4 5">
    <name type="scientific">Staphylotrichum tortipilum</name>
    <dbReference type="NCBI Taxonomy" id="2831512"/>
    <lineage>
        <taxon>Eukaryota</taxon>
        <taxon>Fungi</taxon>
        <taxon>Dikarya</taxon>
        <taxon>Ascomycota</taxon>
        <taxon>Pezizomycotina</taxon>
        <taxon>Sordariomycetes</taxon>
        <taxon>Sordariomycetidae</taxon>
        <taxon>Sordariales</taxon>
        <taxon>Chaetomiaceae</taxon>
        <taxon>Staphylotrichum</taxon>
    </lineage>
</organism>
<evidence type="ECO:0000256" key="1">
    <source>
        <dbReference type="ARBA" id="ARBA00022737"/>
    </source>
</evidence>
<feature type="region of interest" description="Disordered" evidence="2">
    <location>
        <begin position="694"/>
        <end position="822"/>
    </location>
</feature>
<gene>
    <name evidence="4" type="ORF">C8A05DRAFT_15226</name>
</gene>
<name>A0AAN6MKT7_9PEZI</name>